<dbReference type="Proteomes" id="UP000094784">
    <property type="component" value="Unassembled WGS sequence"/>
</dbReference>
<proteinExistence type="predicted"/>
<reference evidence="1 2" key="1">
    <citation type="submission" date="2016-09" db="EMBL/GenBank/DDBJ databases">
        <title>Draft genome sequence of the soil isolate, Lysinibacillus fusiformis M5, a potential hypoxanthine producer.</title>
        <authorList>
            <person name="Gallegos-Monterrosa R."/>
            <person name="Maroti G."/>
            <person name="Balint B."/>
            <person name="Kovacs A.T."/>
        </authorList>
    </citation>
    <scope>NUCLEOTIDE SEQUENCE [LARGE SCALE GENOMIC DNA]</scope>
    <source>
        <strain evidence="1 2">M5</strain>
    </source>
</reference>
<comment type="caution">
    <text evidence="1">The sequence shown here is derived from an EMBL/GenBank/DDBJ whole genome shotgun (WGS) entry which is preliminary data.</text>
</comment>
<sequence>MEEIKLNNFIVRIDKDKTLELYKALPKVSEKAHCGCEDCQLFAKQIQQASSEVLKFFKQFGVDPTKEAEVWRAIPNKDGFDTYSADYHFIGTIQGTDDLDWIQIGEAFFGLANHNGDLPSPMIPSTFSKPIVELAVRITMPHVDI</sequence>
<evidence type="ECO:0000313" key="1">
    <source>
        <dbReference type="EMBL" id="ODV56110.1"/>
    </source>
</evidence>
<protein>
    <submittedName>
        <fullName evidence="1">Uncharacterized protein</fullName>
    </submittedName>
</protein>
<dbReference type="EMBL" id="MECQ01000001">
    <property type="protein sequence ID" value="ODV56110.1"/>
    <property type="molecule type" value="Genomic_DNA"/>
</dbReference>
<dbReference type="OrthoDB" id="1691135at2"/>
<gene>
    <name evidence="1" type="ORF">BG258_09455</name>
</gene>
<organism evidence="1 2">
    <name type="scientific">Lysinibacillus fusiformis</name>
    <dbReference type="NCBI Taxonomy" id="28031"/>
    <lineage>
        <taxon>Bacteria</taxon>
        <taxon>Bacillati</taxon>
        <taxon>Bacillota</taxon>
        <taxon>Bacilli</taxon>
        <taxon>Bacillales</taxon>
        <taxon>Bacillaceae</taxon>
        <taxon>Lysinibacillus</taxon>
    </lineage>
</organism>
<evidence type="ECO:0000313" key="2">
    <source>
        <dbReference type="Proteomes" id="UP000094784"/>
    </source>
</evidence>
<dbReference type="RefSeq" id="WP_069481125.1">
    <property type="nucleotide sequence ID" value="NZ_KV766182.1"/>
</dbReference>
<dbReference type="AlphaFoldDB" id="A0A1E4R6L4"/>
<accession>A0A1E4R6L4</accession>
<name>A0A1E4R6L4_9BACI</name>